<sequence>MNSLIDRANSTSYFGVAEKKCHWKYDWYATTSPETSSGSHTHANADSSRGNEDGKHSLRFKTWLRSDMPVFGGWPDIEKSDLFDLSKYTTNANSSSTKAKNGHTINTGAVGDSMTEEDIRGAVGNSESMITLSSSAANANAAQPDSTASADTKEEPKVQAEHVMNANNEDEKPQAADVEGDVNME</sequence>
<dbReference type="Pfam" id="PF09510">
    <property type="entry name" value="Rtt102p"/>
    <property type="match status" value="1"/>
</dbReference>
<evidence type="ECO:0000256" key="1">
    <source>
        <dbReference type="SAM" id="MobiDB-lite"/>
    </source>
</evidence>
<gene>
    <name evidence="2" type="primary">TDEL0G00470</name>
    <name evidence="2" type="ORF">TDEL_0G00470</name>
</gene>
<dbReference type="OrthoDB" id="4063132at2759"/>
<feature type="region of interest" description="Disordered" evidence="1">
    <location>
        <begin position="134"/>
        <end position="185"/>
    </location>
</feature>
<dbReference type="STRING" id="1076872.G8ZYD9"/>
<dbReference type="EMBL" id="HE616748">
    <property type="protein sequence ID" value="CCE93414.1"/>
    <property type="molecule type" value="Genomic_DNA"/>
</dbReference>
<evidence type="ECO:0000313" key="3">
    <source>
        <dbReference type="Proteomes" id="UP000005627"/>
    </source>
</evidence>
<feature type="compositionally biased region" description="Basic and acidic residues" evidence="1">
    <location>
        <begin position="151"/>
        <end position="160"/>
    </location>
</feature>
<dbReference type="KEGG" id="tdl:TDEL_0G00470"/>
<dbReference type="GO" id="GO:0016514">
    <property type="term" value="C:SWI/SNF complex"/>
    <property type="evidence" value="ECO:0007669"/>
    <property type="project" value="InterPro"/>
</dbReference>
<dbReference type="GeneID" id="11504380"/>
<dbReference type="GO" id="GO:0016586">
    <property type="term" value="C:RSC-type complex"/>
    <property type="evidence" value="ECO:0007669"/>
    <property type="project" value="InterPro"/>
</dbReference>
<dbReference type="Proteomes" id="UP000005627">
    <property type="component" value="Chromosome 7"/>
</dbReference>
<dbReference type="HOGENOM" id="CLU_1462321_0_0_1"/>
<protein>
    <submittedName>
        <fullName evidence="2">Uncharacterized protein</fullName>
    </submittedName>
</protein>
<name>G8ZYD9_TORDE</name>
<reference evidence="2 3" key="1">
    <citation type="journal article" date="2011" name="Proc. Natl. Acad. Sci. U.S.A.">
        <title>Evolutionary erosion of yeast sex chromosomes by mating-type switching accidents.</title>
        <authorList>
            <person name="Gordon J.L."/>
            <person name="Armisen D."/>
            <person name="Proux-Wera E."/>
            <person name="Oheigeartaigh S.S."/>
            <person name="Byrne K.P."/>
            <person name="Wolfe K.H."/>
        </authorList>
    </citation>
    <scope>NUCLEOTIDE SEQUENCE [LARGE SCALE GENOMIC DNA]</scope>
    <source>
        <strain evidence="3">ATCC 10662 / CBS 1146 / NBRC 0425 / NCYC 2629 / NRRL Y-866</strain>
    </source>
</reference>
<dbReference type="eggNOG" id="ENOG502SEGN">
    <property type="taxonomic scope" value="Eukaryota"/>
</dbReference>
<organism evidence="2 3">
    <name type="scientific">Torulaspora delbrueckii</name>
    <name type="common">Yeast</name>
    <name type="synonym">Candida colliculosa</name>
    <dbReference type="NCBI Taxonomy" id="4950"/>
    <lineage>
        <taxon>Eukaryota</taxon>
        <taxon>Fungi</taxon>
        <taxon>Dikarya</taxon>
        <taxon>Ascomycota</taxon>
        <taxon>Saccharomycotina</taxon>
        <taxon>Saccharomycetes</taxon>
        <taxon>Saccharomycetales</taxon>
        <taxon>Saccharomycetaceae</taxon>
        <taxon>Torulaspora</taxon>
    </lineage>
</organism>
<dbReference type="Gene3D" id="6.20.420.10">
    <property type="match status" value="1"/>
</dbReference>
<feature type="region of interest" description="Disordered" evidence="1">
    <location>
        <begin position="33"/>
        <end position="54"/>
    </location>
</feature>
<accession>G8ZYD9</accession>
<dbReference type="FunCoup" id="G8ZYD9">
    <property type="interactions" value="348"/>
</dbReference>
<feature type="region of interest" description="Disordered" evidence="1">
    <location>
        <begin position="91"/>
        <end position="110"/>
    </location>
</feature>
<dbReference type="InterPro" id="IPR018304">
    <property type="entry name" value="Rtt102"/>
</dbReference>
<dbReference type="InParanoid" id="G8ZYD9"/>
<dbReference type="AlphaFoldDB" id="G8ZYD9"/>
<dbReference type="GO" id="GO:0006338">
    <property type="term" value="P:chromatin remodeling"/>
    <property type="evidence" value="ECO:0007669"/>
    <property type="project" value="InterPro"/>
</dbReference>
<feature type="compositionally biased region" description="Polar residues" evidence="1">
    <location>
        <begin position="91"/>
        <end position="107"/>
    </location>
</feature>
<dbReference type="RefSeq" id="XP_003682625.1">
    <property type="nucleotide sequence ID" value="XM_003682577.1"/>
</dbReference>
<proteinExistence type="predicted"/>
<evidence type="ECO:0000313" key="2">
    <source>
        <dbReference type="EMBL" id="CCE93414.1"/>
    </source>
</evidence>
<feature type="compositionally biased region" description="Polar residues" evidence="1">
    <location>
        <begin position="33"/>
        <end position="48"/>
    </location>
</feature>
<keyword evidence="3" id="KW-1185">Reference proteome</keyword>